<comment type="similarity">
    <text evidence="1">Belongs to the universal ribosomal protein uS3 family.</text>
</comment>
<dbReference type="EMBL" id="MNPJ01000004">
    <property type="protein sequence ID" value="OQS55682.1"/>
    <property type="molecule type" value="Genomic_DNA"/>
</dbReference>
<keyword evidence="3" id="KW-0687">Ribonucleoprotein</keyword>
<evidence type="ECO:0000256" key="3">
    <source>
        <dbReference type="ARBA" id="ARBA00023274"/>
    </source>
</evidence>
<evidence type="ECO:0000313" key="7">
    <source>
        <dbReference type="Proteomes" id="UP000192758"/>
    </source>
</evidence>
<feature type="domain" description="Small ribosomal subunit protein uS3 C-terminal" evidence="5">
    <location>
        <begin position="107"/>
        <end position="182"/>
    </location>
</feature>
<dbReference type="InterPro" id="IPR036419">
    <property type="entry name" value="Ribosomal_S3_C_sf"/>
</dbReference>
<dbReference type="GO" id="GO:0003906">
    <property type="term" value="F:DNA-(apurinic or apyrimidinic site) endonuclease activity"/>
    <property type="evidence" value="ECO:0007669"/>
    <property type="project" value="EnsemblFungi"/>
</dbReference>
<keyword evidence="2" id="KW-0689">Ribosomal protein</keyword>
<dbReference type="STRING" id="646526.A0A1W0E8Z1"/>
<protein>
    <recommendedName>
        <fullName evidence="4">40S ribosomal protein S3</fullName>
    </recommendedName>
</protein>
<dbReference type="GO" id="GO:0030688">
    <property type="term" value="C:preribosome, small subunit precursor"/>
    <property type="evidence" value="ECO:0007669"/>
    <property type="project" value="EnsemblFungi"/>
</dbReference>
<dbReference type="InterPro" id="IPR015946">
    <property type="entry name" value="KH_dom-like_a/b"/>
</dbReference>
<reference evidence="6 7" key="1">
    <citation type="journal article" date="2017" name="Environ. Microbiol.">
        <title>Decay of the glycolytic pathway and adaptation to intranuclear parasitism within Enterocytozoonidae microsporidia.</title>
        <authorList>
            <person name="Wiredu Boakye D."/>
            <person name="Jaroenlak P."/>
            <person name="Prachumwat A."/>
            <person name="Williams T.A."/>
            <person name="Bateman K.S."/>
            <person name="Itsathitphaisarn O."/>
            <person name="Sritunyalucksana K."/>
            <person name="Paszkiewicz K.H."/>
            <person name="Moore K.A."/>
            <person name="Stentiford G.D."/>
            <person name="Williams B.A."/>
        </authorList>
    </citation>
    <scope>NUCLEOTIDE SEQUENCE [LARGE SCALE GENOMIC DNA]</scope>
    <source>
        <strain evidence="6 7">TH1</strain>
    </source>
</reference>
<dbReference type="AlphaFoldDB" id="A0A1W0E8Z1"/>
<dbReference type="GO" id="GO:1990145">
    <property type="term" value="P:maintenance of translational fidelity"/>
    <property type="evidence" value="ECO:0007669"/>
    <property type="project" value="EnsemblFungi"/>
</dbReference>
<name>A0A1W0E8Z1_9MICR</name>
<evidence type="ECO:0000256" key="4">
    <source>
        <dbReference type="ARBA" id="ARBA00035408"/>
    </source>
</evidence>
<sequence>MLDQYIKEGKIRAELNELYSKLLQSEVYAGIDLRMHQSPIHVSIKILNPAELLQKKPLIQEQLQNMTAQRLSLNKEQVRIIFEKITDKYLEPAYHAEMLRQTFVDVKPYKRCINQIIRNVRMAGGQGVCVRVSGKVKGQRAKATKFIDGLLIQAGQPAKDYIKKSYAVAKCKQGVIGIQVKIMLPYDPSGVKGPSTILADKIKVLPPKH</sequence>
<evidence type="ECO:0000256" key="2">
    <source>
        <dbReference type="ARBA" id="ARBA00022980"/>
    </source>
</evidence>
<dbReference type="GO" id="GO:0002181">
    <property type="term" value="P:cytoplasmic translation"/>
    <property type="evidence" value="ECO:0007669"/>
    <property type="project" value="EnsemblFungi"/>
</dbReference>
<dbReference type="GO" id="GO:0000056">
    <property type="term" value="P:ribosomal small subunit export from nucleus"/>
    <property type="evidence" value="ECO:0007669"/>
    <property type="project" value="EnsemblFungi"/>
</dbReference>
<dbReference type="GO" id="GO:0022627">
    <property type="term" value="C:cytosolic small ribosomal subunit"/>
    <property type="evidence" value="ECO:0007669"/>
    <property type="project" value="EnsemblFungi"/>
</dbReference>
<accession>A0A1W0E8Z1</accession>
<evidence type="ECO:0000313" key="6">
    <source>
        <dbReference type="EMBL" id="OQS55682.1"/>
    </source>
</evidence>
<dbReference type="InterPro" id="IPR057258">
    <property type="entry name" value="Ribosomal_uS3"/>
</dbReference>
<dbReference type="OrthoDB" id="10248446at2759"/>
<dbReference type="Pfam" id="PF00189">
    <property type="entry name" value="Ribosomal_S3_C"/>
    <property type="match status" value="1"/>
</dbReference>
<proteinExistence type="inferred from homology"/>
<dbReference type="InterPro" id="IPR001351">
    <property type="entry name" value="Ribosomal_uS3_C"/>
</dbReference>
<comment type="caution">
    <text evidence="6">The sequence shown here is derived from an EMBL/GenBank/DDBJ whole genome shotgun (WGS) entry which is preliminary data.</text>
</comment>
<gene>
    <name evidence="6" type="primary">RPS3</name>
    <name evidence="6" type="ORF">EHP00_1600</name>
</gene>
<dbReference type="GO" id="GO:0003723">
    <property type="term" value="F:RNA binding"/>
    <property type="evidence" value="ECO:0007669"/>
    <property type="project" value="InterPro"/>
</dbReference>
<keyword evidence="7" id="KW-1185">Reference proteome</keyword>
<organism evidence="6 7">
    <name type="scientific">Ecytonucleospora hepatopenaei</name>
    <dbReference type="NCBI Taxonomy" id="646526"/>
    <lineage>
        <taxon>Eukaryota</taxon>
        <taxon>Fungi</taxon>
        <taxon>Fungi incertae sedis</taxon>
        <taxon>Microsporidia</taxon>
        <taxon>Enterocytozoonidae</taxon>
        <taxon>Ecytonucleospora</taxon>
    </lineage>
</organism>
<dbReference type="Gene3D" id="3.30.1140.32">
    <property type="entry name" value="Ribosomal protein S3, C-terminal domain"/>
    <property type="match status" value="1"/>
</dbReference>
<dbReference type="VEuPathDB" id="MicrosporidiaDB:EHP00_1600"/>
<dbReference type="GO" id="GO:0070651">
    <property type="term" value="P:nonfunctional rRNA decay"/>
    <property type="evidence" value="ECO:0007669"/>
    <property type="project" value="EnsemblFungi"/>
</dbReference>
<dbReference type="SUPFAM" id="SSF54821">
    <property type="entry name" value="Ribosomal protein S3 C-terminal domain"/>
    <property type="match status" value="1"/>
</dbReference>
<evidence type="ECO:0000259" key="5">
    <source>
        <dbReference type="Pfam" id="PF00189"/>
    </source>
</evidence>
<dbReference type="Proteomes" id="UP000192758">
    <property type="component" value="Unassembled WGS sequence"/>
</dbReference>
<dbReference type="PANTHER" id="PTHR11760:SF32">
    <property type="entry name" value="SMALL RIBOSOMAL SUBUNIT PROTEIN US3"/>
    <property type="match status" value="1"/>
</dbReference>
<dbReference type="GO" id="GO:0003735">
    <property type="term" value="F:structural constituent of ribosome"/>
    <property type="evidence" value="ECO:0007669"/>
    <property type="project" value="EnsemblFungi"/>
</dbReference>
<dbReference type="Gene3D" id="3.30.300.20">
    <property type="match status" value="1"/>
</dbReference>
<dbReference type="PANTHER" id="PTHR11760">
    <property type="entry name" value="30S/40S RIBOSOMAL PROTEIN S3"/>
    <property type="match status" value="1"/>
</dbReference>
<dbReference type="GO" id="GO:0005634">
    <property type="term" value="C:nucleus"/>
    <property type="evidence" value="ECO:0007669"/>
    <property type="project" value="TreeGrafter"/>
</dbReference>
<dbReference type="InterPro" id="IPR009019">
    <property type="entry name" value="KH_sf_prok-type"/>
</dbReference>
<dbReference type="SUPFAM" id="SSF54814">
    <property type="entry name" value="Prokaryotic type KH domain (KH-domain type II)"/>
    <property type="match status" value="1"/>
</dbReference>
<evidence type="ECO:0000256" key="1">
    <source>
        <dbReference type="ARBA" id="ARBA00010761"/>
    </source>
</evidence>